<dbReference type="EMBL" id="CAJVPQ010001088">
    <property type="protein sequence ID" value="CAG8531399.1"/>
    <property type="molecule type" value="Genomic_DNA"/>
</dbReference>
<protein>
    <submittedName>
        <fullName evidence="1">11695_t:CDS:1</fullName>
    </submittedName>
</protein>
<name>A0A9N9FG79_9GLOM</name>
<evidence type="ECO:0000313" key="1">
    <source>
        <dbReference type="EMBL" id="CAG8531399.1"/>
    </source>
</evidence>
<proteinExistence type="predicted"/>
<keyword evidence="2" id="KW-1185">Reference proteome</keyword>
<dbReference type="Proteomes" id="UP000789570">
    <property type="component" value="Unassembled WGS sequence"/>
</dbReference>
<sequence>MGVINIINNGIFPLTAKDFINKRDRKKSKDLTAYNVYCRAFIKTMELNSIPSPPDHTLKFYMSISWKKESLRIRTHCKEISEEALKDSKI</sequence>
<dbReference type="AlphaFoldDB" id="A0A9N9FG79"/>
<accession>A0A9N9FG79</accession>
<organism evidence="1 2">
    <name type="scientific">Funneliformis caledonium</name>
    <dbReference type="NCBI Taxonomy" id="1117310"/>
    <lineage>
        <taxon>Eukaryota</taxon>
        <taxon>Fungi</taxon>
        <taxon>Fungi incertae sedis</taxon>
        <taxon>Mucoromycota</taxon>
        <taxon>Glomeromycotina</taxon>
        <taxon>Glomeromycetes</taxon>
        <taxon>Glomerales</taxon>
        <taxon>Glomeraceae</taxon>
        <taxon>Funneliformis</taxon>
    </lineage>
</organism>
<comment type="caution">
    <text evidence="1">The sequence shown here is derived from an EMBL/GenBank/DDBJ whole genome shotgun (WGS) entry which is preliminary data.</text>
</comment>
<reference evidence="1" key="1">
    <citation type="submission" date="2021-06" db="EMBL/GenBank/DDBJ databases">
        <authorList>
            <person name="Kallberg Y."/>
            <person name="Tangrot J."/>
            <person name="Rosling A."/>
        </authorList>
    </citation>
    <scope>NUCLEOTIDE SEQUENCE</scope>
    <source>
        <strain evidence="1">UK204</strain>
    </source>
</reference>
<gene>
    <name evidence="1" type="ORF">FCALED_LOCUS5192</name>
</gene>
<evidence type="ECO:0000313" key="2">
    <source>
        <dbReference type="Proteomes" id="UP000789570"/>
    </source>
</evidence>